<dbReference type="SUPFAM" id="SSF49401">
    <property type="entry name" value="Bacterial adhesins"/>
    <property type="match status" value="1"/>
</dbReference>
<evidence type="ECO:0000256" key="1">
    <source>
        <dbReference type="SAM" id="SignalP"/>
    </source>
</evidence>
<comment type="caution">
    <text evidence="2">The sequence shown here is derived from an EMBL/GenBank/DDBJ whole genome shotgun (WGS) entry which is preliminary data.</text>
</comment>
<evidence type="ECO:0000313" key="3">
    <source>
        <dbReference type="Proteomes" id="UP001589792"/>
    </source>
</evidence>
<keyword evidence="3" id="KW-1185">Reference proteome</keyword>
<reference evidence="2 3" key="1">
    <citation type="submission" date="2024-09" db="EMBL/GenBank/DDBJ databases">
        <authorList>
            <person name="Sun Q."/>
            <person name="Mori K."/>
        </authorList>
    </citation>
    <scope>NUCLEOTIDE SEQUENCE [LARGE SCALE GENOMIC DNA]</scope>
    <source>
        <strain evidence="2 3">CCM 8626</strain>
    </source>
</reference>
<dbReference type="InterPro" id="IPR008966">
    <property type="entry name" value="Adhesion_dom_sf"/>
</dbReference>
<dbReference type="EMBL" id="JBHLXG010000017">
    <property type="protein sequence ID" value="MFC0227963.1"/>
    <property type="molecule type" value="Genomic_DNA"/>
</dbReference>
<keyword evidence="1" id="KW-0732">Signal</keyword>
<dbReference type="InterPro" id="IPR036937">
    <property type="entry name" value="Adhesion_dom_fimbrial_sf"/>
</dbReference>
<feature type="chain" id="PRO_5045769343" evidence="1">
    <location>
        <begin position="25"/>
        <end position="183"/>
    </location>
</feature>
<name>A0ABV6EGH2_9GAMM</name>
<dbReference type="Proteomes" id="UP001589792">
    <property type="component" value="Unassembled WGS sequence"/>
</dbReference>
<organism evidence="2 3">
    <name type="scientific">Serratia aquatilis</name>
    <dbReference type="NCBI Taxonomy" id="1737515"/>
    <lineage>
        <taxon>Bacteria</taxon>
        <taxon>Pseudomonadati</taxon>
        <taxon>Pseudomonadota</taxon>
        <taxon>Gammaproteobacteria</taxon>
        <taxon>Enterobacterales</taxon>
        <taxon>Yersiniaceae</taxon>
        <taxon>Serratia</taxon>
    </lineage>
</organism>
<accession>A0ABV6EGH2</accession>
<dbReference type="RefSeq" id="WP_380677079.1">
    <property type="nucleotide sequence ID" value="NZ_CP173186.1"/>
</dbReference>
<gene>
    <name evidence="2" type="ORF">ACFFJ3_15915</name>
</gene>
<evidence type="ECO:0000313" key="2">
    <source>
        <dbReference type="EMBL" id="MFC0227963.1"/>
    </source>
</evidence>
<proteinExistence type="predicted"/>
<sequence length="183" mass="18316">MRKAISTLTPAALLLIVAAGSAQAASNAQLTVTANVVAATCDVSLSTNSLDLGNYTATQFTGVATPIPASQKTFTVGLNNCQIPLQAADTANLVVSGQTLGGNPNLFNSTGTNTGIMLNELATPNTFITSGQKLTVATAGGTPAASDFNTKTLSLQAGLASTTTTGISLGGVNAPILFSFSYN</sequence>
<dbReference type="Gene3D" id="2.60.40.1090">
    <property type="entry name" value="Fimbrial-type adhesion domain"/>
    <property type="match status" value="1"/>
</dbReference>
<feature type="signal peptide" evidence="1">
    <location>
        <begin position="1"/>
        <end position="24"/>
    </location>
</feature>
<protein>
    <submittedName>
        <fullName evidence="2">Fimbrial protein</fullName>
    </submittedName>
</protein>